<keyword evidence="5" id="KW-0418">Kinase</keyword>
<dbReference type="CDD" id="cd00075">
    <property type="entry name" value="HATPase"/>
    <property type="match status" value="1"/>
</dbReference>
<dbReference type="PANTHER" id="PTHR43047">
    <property type="entry name" value="TWO-COMPONENT HISTIDINE PROTEIN KINASE"/>
    <property type="match status" value="1"/>
</dbReference>
<dbReference type="OrthoDB" id="9808408at2"/>
<dbReference type="CDD" id="cd17546">
    <property type="entry name" value="REC_hyHK_CKI1_RcsC-like"/>
    <property type="match status" value="1"/>
</dbReference>
<evidence type="ECO:0000256" key="2">
    <source>
        <dbReference type="ARBA" id="ARBA00012438"/>
    </source>
</evidence>
<evidence type="ECO:0000256" key="3">
    <source>
        <dbReference type="ARBA" id="ARBA00022553"/>
    </source>
</evidence>
<dbReference type="Pfam" id="PF02518">
    <property type="entry name" value="HATPase_c"/>
    <property type="match status" value="1"/>
</dbReference>
<dbReference type="SUPFAM" id="SSF47384">
    <property type="entry name" value="Homodimeric domain of signal transducing histidine kinase"/>
    <property type="match status" value="1"/>
</dbReference>
<feature type="domain" description="Response regulatory" evidence="9">
    <location>
        <begin position="304"/>
        <end position="421"/>
    </location>
</feature>
<dbReference type="SMART" id="SM00448">
    <property type="entry name" value="REC"/>
    <property type="match status" value="1"/>
</dbReference>
<dbReference type="SMART" id="SM00387">
    <property type="entry name" value="HATPase_c"/>
    <property type="match status" value="1"/>
</dbReference>
<dbReference type="InterPro" id="IPR036890">
    <property type="entry name" value="HATPase_C_sf"/>
</dbReference>
<dbReference type="InterPro" id="IPR005467">
    <property type="entry name" value="His_kinase_dom"/>
</dbReference>
<dbReference type="InterPro" id="IPR003661">
    <property type="entry name" value="HisK_dim/P_dom"/>
</dbReference>
<dbReference type="KEGG" id="rul:UC8_37110"/>
<dbReference type="SUPFAM" id="SSF55874">
    <property type="entry name" value="ATPase domain of HSP90 chaperone/DNA topoisomerase II/histidine kinase"/>
    <property type="match status" value="1"/>
</dbReference>
<keyword evidence="11" id="KW-1185">Reference proteome</keyword>
<dbReference type="Gene3D" id="3.30.565.10">
    <property type="entry name" value="Histidine kinase-like ATPase, C-terminal domain"/>
    <property type="match status" value="1"/>
</dbReference>
<evidence type="ECO:0000259" key="9">
    <source>
        <dbReference type="PROSITE" id="PS50110"/>
    </source>
</evidence>
<dbReference type="AlphaFoldDB" id="A0A5B9QWC6"/>
<dbReference type="InterPro" id="IPR036097">
    <property type="entry name" value="HisK_dim/P_sf"/>
</dbReference>
<dbReference type="RefSeq" id="WP_148080390.1">
    <property type="nucleotide sequence ID" value="NZ_CP042914.1"/>
</dbReference>
<proteinExistence type="predicted"/>
<protein>
    <recommendedName>
        <fullName evidence="2">histidine kinase</fullName>
        <ecNumber evidence="2">2.7.13.3</ecNumber>
    </recommendedName>
</protein>
<evidence type="ECO:0000256" key="6">
    <source>
        <dbReference type="PROSITE-ProRule" id="PRU00169"/>
    </source>
</evidence>
<dbReference type="EC" id="2.7.13.3" evidence="2"/>
<dbReference type="EMBL" id="CP042914">
    <property type="protein sequence ID" value="QEG41685.1"/>
    <property type="molecule type" value="Genomic_DNA"/>
</dbReference>
<feature type="domain" description="Histidine kinase" evidence="8">
    <location>
        <begin position="54"/>
        <end position="273"/>
    </location>
</feature>
<organism evidence="10 11">
    <name type="scientific">Roseimaritima ulvae</name>
    <dbReference type="NCBI Taxonomy" id="980254"/>
    <lineage>
        <taxon>Bacteria</taxon>
        <taxon>Pseudomonadati</taxon>
        <taxon>Planctomycetota</taxon>
        <taxon>Planctomycetia</taxon>
        <taxon>Pirellulales</taxon>
        <taxon>Pirellulaceae</taxon>
        <taxon>Roseimaritima</taxon>
    </lineage>
</organism>
<dbReference type="SMART" id="SM00388">
    <property type="entry name" value="HisKA"/>
    <property type="match status" value="1"/>
</dbReference>
<evidence type="ECO:0000256" key="5">
    <source>
        <dbReference type="ARBA" id="ARBA00022777"/>
    </source>
</evidence>
<dbReference type="PANTHER" id="PTHR43047:SF72">
    <property type="entry name" value="OSMOSENSING HISTIDINE PROTEIN KINASE SLN1"/>
    <property type="match status" value="1"/>
</dbReference>
<dbReference type="PROSITE" id="PS50109">
    <property type="entry name" value="HIS_KIN"/>
    <property type="match status" value="1"/>
</dbReference>
<evidence type="ECO:0000256" key="1">
    <source>
        <dbReference type="ARBA" id="ARBA00000085"/>
    </source>
</evidence>
<dbReference type="PROSITE" id="PS50110">
    <property type="entry name" value="RESPONSE_REGULATORY"/>
    <property type="match status" value="1"/>
</dbReference>
<feature type="region of interest" description="Disordered" evidence="7">
    <location>
        <begin position="271"/>
        <end position="295"/>
    </location>
</feature>
<feature type="modified residue" description="4-aspartylphosphate" evidence="6">
    <location>
        <position position="354"/>
    </location>
</feature>
<sequence length="432" mass="46419">MTSPQRGPKTSPGEREFEELTRITNELVTTQRQLYKQSCELRRLNEEKNIAIGIVAHDLRNPLALMKMQSELLLDQCAGELSTDHQQLLQSISEQGRMMLTIVNDLLDASAIEAGSFHLARETVDVIPLVEHFVQSQALLAAPKSISLRFLPPQGVLLALLDPAKFQQVLTNLIGNAVKFSPAETAVDISLADHGEQFEIRVRDSGPGIPDSQLKSLCEPFQTVGGRSQGGEKNTGLGLTIVRRIIEKHGGSLNVSSEPGVGSVFSVSMPTGQPQLSGEAPSSPPVATFAATDTPPDTAEAPLRVLIVDDYLPAAKMTATMVARVCQADIELASDGAAAVERVTTFEPHLVLLDIELPTVSGREVAKRIREHDTAHPPLVCAVTAHAGEELEKIASLDTFDCVSAKPISLADLQSFVDAAKRRLKSGVISNG</sequence>
<evidence type="ECO:0000256" key="4">
    <source>
        <dbReference type="ARBA" id="ARBA00022679"/>
    </source>
</evidence>
<evidence type="ECO:0000256" key="7">
    <source>
        <dbReference type="SAM" id="MobiDB-lite"/>
    </source>
</evidence>
<dbReference type="InterPro" id="IPR003594">
    <property type="entry name" value="HATPase_dom"/>
</dbReference>
<dbReference type="FunFam" id="3.30.565.10:FF:000006">
    <property type="entry name" value="Sensor histidine kinase WalK"/>
    <property type="match status" value="1"/>
</dbReference>
<dbReference type="InterPro" id="IPR011006">
    <property type="entry name" value="CheY-like_superfamily"/>
</dbReference>
<accession>A0A5B9QWC6</accession>
<dbReference type="GO" id="GO:0009927">
    <property type="term" value="F:histidine phosphotransfer kinase activity"/>
    <property type="evidence" value="ECO:0007669"/>
    <property type="project" value="TreeGrafter"/>
</dbReference>
<dbReference type="Pfam" id="PF00072">
    <property type="entry name" value="Response_reg"/>
    <property type="match status" value="1"/>
</dbReference>
<dbReference type="GO" id="GO:0005886">
    <property type="term" value="C:plasma membrane"/>
    <property type="evidence" value="ECO:0007669"/>
    <property type="project" value="TreeGrafter"/>
</dbReference>
<dbReference type="GO" id="GO:0000155">
    <property type="term" value="F:phosphorelay sensor kinase activity"/>
    <property type="evidence" value="ECO:0007669"/>
    <property type="project" value="InterPro"/>
</dbReference>
<reference evidence="10 11" key="1">
    <citation type="submission" date="2019-08" db="EMBL/GenBank/DDBJ databases">
        <title>Deep-cultivation of Planctomycetes and their phenomic and genomic characterization uncovers novel biology.</title>
        <authorList>
            <person name="Wiegand S."/>
            <person name="Jogler M."/>
            <person name="Boedeker C."/>
            <person name="Pinto D."/>
            <person name="Vollmers J."/>
            <person name="Rivas-Marin E."/>
            <person name="Kohn T."/>
            <person name="Peeters S.H."/>
            <person name="Heuer A."/>
            <person name="Rast P."/>
            <person name="Oberbeckmann S."/>
            <person name="Bunk B."/>
            <person name="Jeske O."/>
            <person name="Meyerdierks A."/>
            <person name="Storesund J.E."/>
            <person name="Kallscheuer N."/>
            <person name="Luecker S."/>
            <person name="Lage O.M."/>
            <person name="Pohl T."/>
            <person name="Merkel B.J."/>
            <person name="Hornburger P."/>
            <person name="Mueller R.-W."/>
            <person name="Bruemmer F."/>
            <person name="Labrenz M."/>
            <person name="Spormann A.M."/>
            <person name="Op den Camp H."/>
            <person name="Overmann J."/>
            <person name="Amann R."/>
            <person name="Jetten M.S.M."/>
            <person name="Mascher T."/>
            <person name="Medema M.H."/>
            <person name="Devos D.P."/>
            <person name="Kaster A.-K."/>
            <person name="Ovreas L."/>
            <person name="Rohde M."/>
            <person name="Galperin M.Y."/>
            <person name="Jogler C."/>
        </authorList>
    </citation>
    <scope>NUCLEOTIDE SEQUENCE [LARGE SCALE GENOMIC DNA]</scope>
    <source>
        <strain evidence="10 11">UC8</strain>
    </source>
</reference>
<dbReference type="Gene3D" id="1.10.287.130">
    <property type="match status" value="1"/>
</dbReference>
<evidence type="ECO:0000313" key="11">
    <source>
        <dbReference type="Proteomes" id="UP000325286"/>
    </source>
</evidence>
<dbReference type="SUPFAM" id="SSF52172">
    <property type="entry name" value="CheY-like"/>
    <property type="match status" value="1"/>
</dbReference>
<name>A0A5B9QWC6_9BACT</name>
<dbReference type="InterPro" id="IPR004358">
    <property type="entry name" value="Sig_transdc_His_kin-like_C"/>
</dbReference>
<gene>
    <name evidence="10" type="primary">evgS</name>
    <name evidence="10" type="ORF">UC8_37110</name>
</gene>
<keyword evidence="4 10" id="KW-0808">Transferase</keyword>
<evidence type="ECO:0000313" key="10">
    <source>
        <dbReference type="EMBL" id="QEG41685.1"/>
    </source>
</evidence>
<comment type="catalytic activity">
    <reaction evidence="1">
        <text>ATP + protein L-histidine = ADP + protein N-phospho-L-histidine.</text>
        <dbReference type="EC" id="2.7.13.3"/>
    </reaction>
</comment>
<keyword evidence="3 6" id="KW-0597">Phosphoprotein</keyword>
<dbReference type="Gene3D" id="3.40.50.2300">
    <property type="match status" value="1"/>
</dbReference>
<dbReference type="InterPro" id="IPR001789">
    <property type="entry name" value="Sig_transdc_resp-reg_receiver"/>
</dbReference>
<dbReference type="PRINTS" id="PR00344">
    <property type="entry name" value="BCTRLSENSOR"/>
</dbReference>
<dbReference type="Pfam" id="PF00512">
    <property type="entry name" value="HisKA"/>
    <property type="match status" value="1"/>
</dbReference>
<feature type="compositionally biased region" description="Low complexity" evidence="7">
    <location>
        <begin position="285"/>
        <end position="295"/>
    </location>
</feature>
<dbReference type="Proteomes" id="UP000325286">
    <property type="component" value="Chromosome"/>
</dbReference>
<dbReference type="CDD" id="cd00082">
    <property type="entry name" value="HisKA"/>
    <property type="match status" value="1"/>
</dbReference>
<evidence type="ECO:0000259" key="8">
    <source>
        <dbReference type="PROSITE" id="PS50109"/>
    </source>
</evidence>